<evidence type="ECO:0000313" key="2">
    <source>
        <dbReference type="EMBL" id="TMR37947.1"/>
    </source>
</evidence>
<feature type="domain" description="DUF397" evidence="1">
    <location>
        <begin position="4"/>
        <end position="56"/>
    </location>
</feature>
<dbReference type="InterPro" id="IPR007278">
    <property type="entry name" value="DUF397"/>
</dbReference>
<protein>
    <submittedName>
        <fullName evidence="2">DUF397 domain-containing protein</fullName>
    </submittedName>
</protein>
<dbReference type="Pfam" id="PF04149">
    <property type="entry name" value="DUF397"/>
    <property type="match status" value="1"/>
</dbReference>
<organism evidence="2 3">
    <name type="scientific">Actinomadura geliboluensis</name>
    <dbReference type="NCBI Taxonomy" id="882440"/>
    <lineage>
        <taxon>Bacteria</taxon>
        <taxon>Bacillati</taxon>
        <taxon>Actinomycetota</taxon>
        <taxon>Actinomycetes</taxon>
        <taxon>Streptosporangiales</taxon>
        <taxon>Thermomonosporaceae</taxon>
        <taxon>Actinomadura</taxon>
    </lineage>
</organism>
<reference evidence="2 3" key="1">
    <citation type="submission" date="2019-05" db="EMBL/GenBank/DDBJ databases">
        <title>Draft genome sequence of Actinomadura geliboluensis A8036.</title>
        <authorList>
            <person name="Saricaoglu S."/>
            <person name="Isik K."/>
        </authorList>
    </citation>
    <scope>NUCLEOTIDE SEQUENCE [LARGE SCALE GENOMIC DNA]</scope>
    <source>
        <strain evidence="2 3">A8036</strain>
    </source>
</reference>
<gene>
    <name evidence="2" type="ORF">ETD96_17510</name>
</gene>
<dbReference type="EMBL" id="VCKZ01000115">
    <property type="protein sequence ID" value="TMR37947.1"/>
    <property type="molecule type" value="Genomic_DNA"/>
</dbReference>
<dbReference type="OrthoDB" id="3482502at2"/>
<name>A0A5S4GYH7_9ACTN</name>
<sequence>MTPNWHKSRHSDDKGGACVELAELGGRAAIRDSRDPDGPKILLTSAAFRALLTDLKQR</sequence>
<evidence type="ECO:0000313" key="3">
    <source>
        <dbReference type="Proteomes" id="UP000305238"/>
    </source>
</evidence>
<accession>A0A5S4GYH7</accession>
<dbReference type="Proteomes" id="UP000305238">
    <property type="component" value="Unassembled WGS sequence"/>
</dbReference>
<comment type="caution">
    <text evidence="2">The sequence shown here is derived from an EMBL/GenBank/DDBJ whole genome shotgun (WGS) entry which is preliminary data.</text>
</comment>
<keyword evidence="3" id="KW-1185">Reference proteome</keyword>
<evidence type="ECO:0000259" key="1">
    <source>
        <dbReference type="Pfam" id="PF04149"/>
    </source>
</evidence>
<proteinExistence type="predicted"/>
<dbReference type="AlphaFoldDB" id="A0A5S4GYH7"/>